<organism evidence="2 3">
    <name type="scientific">Caenorhabditis elegans</name>
    <dbReference type="NCBI Taxonomy" id="6239"/>
    <lineage>
        <taxon>Eukaryota</taxon>
        <taxon>Metazoa</taxon>
        <taxon>Ecdysozoa</taxon>
        <taxon>Nematoda</taxon>
        <taxon>Chromadorea</taxon>
        <taxon>Rhabditida</taxon>
        <taxon>Rhabditina</taxon>
        <taxon>Rhabditomorpha</taxon>
        <taxon>Rhabditoidea</taxon>
        <taxon>Rhabditidae</taxon>
        <taxon>Peloderinae</taxon>
        <taxon>Caenorhabditis</taxon>
    </lineage>
</organism>
<dbReference type="SMR" id="Q21131"/>
<dbReference type="OMA" id="CLARCNI"/>
<gene>
    <name evidence="2" type="ORF">CELE_K02D3.1</name>
    <name evidence="2 4" type="ORF">K02D3.1</name>
</gene>
<feature type="signal peptide" evidence="1">
    <location>
        <begin position="1"/>
        <end position="20"/>
    </location>
</feature>
<dbReference type="PANTHER" id="PTHR36953">
    <property type="entry name" value="PROTEIN CBG07386-RELATED"/>
    <property type="match status" value="1"/>
</dbReference>
<keyword evidence="3" id="KW-1185">Reference proteome</keyword>
<dbReference type="AlphaFoldDB" id="Q21131"/>
<dbReference type="FunCoup" id="Q21131">
    <property type="interactions" value="301"/>
</dbReference>
<dbReference type="HOGENOM" id="CLU_099988_0_0_1"/>
<accession>Q21131</accession>
<dbReference type="CTD" id="186872"/>
<dbReference type="DIP" id="DIP-26436N"/>
<dbReference type="PIR" id="T23240">
    <property type="entry name" value="T23240"/>
</dbReference>
<sequence length="183" mass="21182">MSKLVAILLLLSACSSSMNCAVIISDDQIIFLVNRICTKSMTCPYKEYASIQPRDWVWNRDAVLTAPSVQLYKAGKVPKMQVIDLFQEQFCCASEECLARCNIVEIREKPLVQFVLENFPKNAPKILSLELEELKDFEKPIRNYINDLKHNKDLKFVPAEVEDFLDYLDRNNDRIIEKMNNSQ</sequence>
<dbReference type="GeneID" id="186872"/>
<proteinExistence type="evidence at protein level"/>
<dbReference type="PANTHER" id="PTHR36953:SF3">
    <property type="entry name" value="DUF19 DOMAIN-CONTAINING PROTEIN-RELATED"/>
    <property type="match status" value="1"/>
</dbReference>
<evidence type="ECO:0000256" key="1">
    <source>
        <dbReference type="SAM" id="SignalP"/>
    </source>
</evidence>
<dbReference type="AGR" id="WB:WBGene00010504"/>
<dbReference type="eggNOG" id="ENOG502T3DR">
    <property type="taxonomic scope" value="Eukaryota"/>
</dbReference>
<evidence type="ECO:0000313" key="2">
    <source>
        <dbReference type="EMBL" id="CAA94146.1"/>
    </source>
</evidence>
<keyword evidence="5" id="KW-1267">Proteomics identification</keyword>
<protein>
    <submittedName>
        <fullName evidence="2">Secreted protein</fullName>
    </submittedName>
</protein>
<dbReference type="Bgee" id="WBGene00010504">
    <property type="expression patterns" value="Expressed in larva and 3 other cell types or tissues"/>
</dbReference>
<dbReference type="Proteomes" id="UP000001940">
    <property type="component" value="Chromosome X"/>
</dbReference>
<dbReference type="WormBase" id="K02D3.1">
    <property type="protein sequence ID" value="CE06069"/>
    <property type="gene ID" value="WBGene00010504"/>
</dbReference>
<dbReference type="InterPro" id="IPR040437">
    <property type="entry name" value="F10E9.3-like"/>
</dbReference>
<dbReference type="PhylomeDB" id="Q21131"/>
<dbReference type="RefSeq" id="NP_510292.1">
    <property type="nucleotide sequence ID" value="NM_077891.1"/>
</dbReference>
<dbReference type="KEGG" id="cel:CELE_K02D3.1"/>
<dbReference type="UCSC" id="K02D3.1">
    <property type="organism name" value="c. elegans"/>
</dbReference>
<keyword evidence="1" id="KW-0732">Signal</keyword>
<dbReference type="EMBL" id="BX284606">
    <property type="protein sequence ID" value="CAA94146.1"/>
    <property type="molecule type" value="Genomic_DNA"/>
</dbReference>
<evidence type="ECO:0000313" key="3">
    <source>
        <dbReference type="Proteomes" id="UP000001940"/>
    </source>
</evidence>
<dbReference type="PaxDb" id="6239-K02D3.1"/>
<evidence type="ECO:0000313" key="4">
    <source>
        <dbReference type="WormBase" id="K02D3.1"/>
    </source>
</evidence>
<name>Q21131_CAEEL</name>
<dbReference type="InParanoid" id="Q21131"/>
<dbReference type="PeptideAtlas" id="Q21131"/>
<reference evidence="2 3" key="1">
    <citation type="journal article" date="1998" name="Science">
        <title>Genome sequence of the nematode C. elegans: a platform for investigating biology.</title>
        <authorList>
            <consortium name="The C. elegans sequencing consortium"/>
            <person name="Sulson J.E."/>
            <person name="Waterston R."/>
        </authorList>
    </citation>
    <scope>NUCLEOTIDE SEQUENCE [LARGE SCALE GENOMIC DNA]</scope>
    <source>
        <strain evidence="2 3">Bristol N2</strain>
    </source>
</reference>
<evidence type="ECO:0007829" key="5">
    <source>
        <dbReference type="PeptideAtlas" id="Q21131"/>
    </source>
</evidence>
<feature type="chain" id="PRO_5004199348" evidence="1">
    <location>
        <begin position="21"/>
        <end position="183"/>
    </location>
</feature>